<reference evidence="1" key="1">
    <citation type="submission" date="2020-01" db="EMBL/GenBank/DDBJ databases">
        <authorList>
            <person name="Rat A."/>
        </authorList>
    </citation>
    <scope>NUCLEOTIDE SEQUENCE</scope>
    <source>
        <strain evidence="1">LMG 31161</strain>
    </source>
</reference>
<gene>
    <name evidence="2" type="ORF">GWK15_12360</name>
    <name evidence="1" type="ORF">GXW75_07900</name>
</gene>
<evidence type="ECO:0000313" key="1">
    <source>
        <dbReference type="EMBL" id="MBR0659166.1"/>
    </source>
</evidence>
<dbReference type="AlphaFoldDB" id="A0A9X9WFQ6"/>
<name>A0A9X9WFQ6_9PROT</name>
<proteinExistence type="predicted"/>
<dbReference type="Proteomes" id="UP001138708">
    <property type="component" value="Unassembled WGS sequence"/>
</dbReference>
<evidence type="ECO:0000313" key="2">
    <source>
        <dbReference type="EMBL" id="NKE17738.1"/>
    </source>
</evidence>
<evidence type="ECO:0000313" key="4">
    <source>
        <dbReference type="Proteomes" id="UP001138708"/>
    </source>
</evidence>
<dbReference type="EMBL" id="JAAVUP010000003">
    <property type="protein sequence ID" value="NKE17738.1"/>
    <property type="molecule type" value="Genomic_DNA"/>
</dbReference>
<organism evidence="1 4">
    <name type="scientific">Neoroseomonas oryzicola</name>
    <dbReference type="NCBI Taxonomy" id="535904"/>
    <lineage>
        <taxon>Bacteria</taxon>
        <taxon>Pseudomonadati</taxon>
        <taxon>Pseudomonadota</taxon>
        <taxon>Alphaproteobacteria</taxon>
        <taxon>Acetobacterales</taxon>
        <taxon>Acetobacteraceae</taxon>
        <taxon>Neoroseomonas</taxon>
    </lineage>
</organism>
<dbReference type="RefSeq" id="WP_168041642.1">
    <property type="nucleotide sequence ID" value="NZ_JAAEDK010000014.1"/>
</dbReference>
<dbReference type="EMBL" id="JAAEDK010000014">
    <property type="protein sequence ID" value="MBR0659166.1"/>
    <property type="molecule type" value="Genomic_DNA"/>
</dbReference>
<accession>A0A9X9WFQ6</accession>
<sequence>MDHPVLYPEQDHEGTDRSAILMMLAYVEAECMRIGSLDAARHAAQAATLVQMTKASECSTQAGVVRCQPLH</sequence>
<keyword evidence="3" id="KW-1185">Reference proteome</keyword>
<reference evidence="2 3" key="2">
    <citation type="submission" date="2020-02" db="EMBL/GenBank/DDBJ databases">
        <authorList>
            <person name="Sun Q."/>
            <person name="Inoue M."/>
        </authorList>
    </citation>
    <scope>NUCLEOTIDE SEQUENCE [LARGE SCALE GENOMIC DNA]</scope>
    <source>
        <strain evidence="2 3">KCTC 22478</strain>
    </source>
</reference>
<dbReference type="Proteomes" id="UP000746741">
    <property type="component" value="Unassembled WGS sequence"/>
</dbReference>
<comment type="caution">
    <text evidence="1">The sequence shown here is derived from an EMBL/GenBank/DDBJ whole genome shotgun (WGS) entry which is preliminary data.</text>
</comment>
<reference evidence="1" key="3">
    <citation type="journal article" date="2021" name="Syst. Appl. Microbiol.">
        <title>Roseomonas hellenica sp. nov., isolated from roots of wild-growing Alkanna tinctoria.</title>
        <authorList>
            <person name="Rat A."/>
            <person name="Naranjo H.D."/>
            <person name="Lebbe L."/>
            <person name="Cnockaert M."/>
            <person name="Krigas N."/>
            <person name="Grigoriadou K."/>
            <person name="Maloupa E."/>
            <person name="Willems A."/>
        </authorList>
    </citation>
    <scope>NUCLEOTIDE SEQUENCE</scope>
    <source>
        <strain evidence="1">LMG 31161</strain>
    </source>
</reference>
<protein>
    <submittedName>
        <fullName evidence="1">Uncharacterized protein</fullName>
    </submittedName>
</protein>
<evidence type="ECO:0000313" key="3">
    <source>
        <dbReference type="Proteomes" id="UP000746741"/>
    </source>
</evidence>